<evidence type="ECO:0000313" key="3">
    <source>
        <dbReference type="Proteomes" id="UP000054107"/>
    </source>
</evidence>
<proteinExistence type="predicted"/>
<evidence type="ECO:0000256" key="1">
    <source>
        <dbReference type="SAM" id="MobiDB-lite"/>
    </source>
</evidence>
<protein>
    <submittedName>
        <fullName evidence="2">Uncharacterized protein</fullName>
    </submittedName>
</protein>
<keyword evidence="3" id="KW-1185">Reference proteome</keyword>
<evidence type="ECO:0000313" key="2">
    <source>
        <dbReference type="EMBL" id="CEP09066.1"/>
    </source>
</evidence>
<dbReference type="Proteomes" id="UP000054107">
    <property type="component" value="Unassembled WGS sequence"/>
</dbReference>
<organism evidence="2 3">
    <name type="scientific">Parasitella parasitica</name>
    <dbReference type="NCBI Taxonomy" id="35722"/>
    <lineage>
        <taxon>Eukaryota</taxon>
        <taxon>Fungi</taxon>
        <taxon>Fungi incertae sedis</taxon>
        <taxon>Mucoromycota</taxon>
        <taxon>Mucoromycotina</taxon>
        <taxon>Mucoromycetes</taxon>
        <taxon>Mucorales</taxon>
        <taxon>Mucorineae</taxon>
        <taxon>Mucoraceae</taxon>
        <taxon>Parasitella</taxon>
    </lineage>
</organism>
<feature type="region of interest" description="Disordered" evidence="1">
    <location>
        <begin position="32"/>
        <end position="89"/>
    </location>
</feature>
<accession>A0A0B7MSU3</accession>
<gene>
    <name evidence="2" type="primary">PARPA_02516.1 scaffold 4784</name>
</gene>
<reference evidence="2 3" key="1">
    <citation type="submission" date="2014-09" db="EMBL/GenBank/DDBJ databases">
        <authorList>
            <person name="Ellenberger Sabrina"/>
        </authorList>
    </citation>
    <scope>NUCLEOTIDE SEQUENCE [LARGE SCALE GENOMIC DNA]</scope>
    <source>
        <strain evidence="2 3">CBS 412.66</strain>
    </source>
</reference>
<sequence>MSQVPVKKFFNPEQLNNVVRRISHSVDAKHGMLVPDGLKNTKRGSEGHGRSLNDLYKESKTSKWAPGNGGGSSGAVGLSRGASDRPTGKRCWKCRSKNWFRNHVCGTGIKPKGPAKVLRVLSKSSYSANSVDNAVNHAVLSAAAWAPSVSSSGDVYSSTGFEELME</sequence>
<dbReference type="OrthoDB" id="10530783at2759"/>
<dbReference type="AlphaFoldDB" id="A0A0B7MSU3"/>
<feature type="compositionally biased region" description="Basic and acidic residues" evidence="1">
    <location>
        <begin position="43"/>
        <end position="61"/>
    </location>
</feature>
<name>A0A0B7MSU3_9FUNG</name>
<dbReference type="EMBL" id="LN721049">
    <property type="protein sequence ID" value="CEP09066.1"/>
    <property type="molecule type" value="Genomic_DNA"/>
</dbReference>